<dbReference type="PROSITE" id="PS50005">
    <property type="entry name" value="TPR"/>
    <property type="match status" value="1"/>
</dbReference>
<dbReference type="PROSITE" id="PS50110">
    <property type="entry name" value="RESPONSE_REGULATORY"/>
    <property type="match status" value="1"/>
</dbReference>
<dbReference type="InterPro" id="IPR011990">
    <property type="entry name" value="TPR-like_helical_dom_sf"/>
</dbReference>
<dbReference type="GO" id="GO:0000160">
    <property type="term" value="P:phosphorelay signal transduction system"/>
    <property type="evidence" value="ECO:0007669"/>
    <property type="project" value="InterPro"/>
</dbReference>
<dbReference type="InterPro" id="IPR011006">
    <property type="entry name" value="CheY-like_superfamily"/>
</dbReference>
<accession>A0A1L7N7R0</accession>
<dbReference type="Gene3D" id="3.40.50.2300">
    <property type="match status" value="1"/>
</dbReference>
<feature type="repeat" description="TPR" evidence="2">
    <location>
        <begin position="477"/>
        <end position="510"/>
    </location>
</feature>
<dbReference type="CDD" id="cd17589">
    <property type="entry name" value="REC_TPR"/>
    <property type="match status" value="1"/>
</dbReference>
<reference evidence="4 5" key="1">
    <citation type="submission" date="2015-11" db="EMBL/GenBank/DDBJ databases">
        <title>Complete genome sequencing of a biphenyl-degrading bacterium, Pseudomonas putida KF715 (=NBRC110667).</title>
        <authorList>
            <person name="Suenaga H."/>
            <person name="Fujihara N."/>
            <person name="Watanabe T."/>
            <person name="Hirose J."/>
            <person name="Kimura N."/>
            <person name="Yamazoe A."/>
            <person name="Hosoyama A."/>
            <person name="Shimodaira J."/>
            <person name="Furukawa K."/>
        </authorList>
    </citation>
    <scope>NUCLEOTIDE SEQUENCE [LARGE SCALE GENOMIC DNA]</scope>
    <source>
        <strain evidence="4 5">KF715</strain>
    </source>
</reference>
<feature type="modified residue" description="4-aspartylphosphate" evidence="1">
    <location>
        <position position="90"/>
    </location>
</feature>
<sequence>MLNPHLSRPAADTAIGGIASRDFSIIPRQVVLMLQYGQKSFLIVDDFTDFRTSTRSMLRELGVRDVDTADSGEQALRMCAQKRYDFILQDFHLGDGKKNGQQVLEDLIIDKHISHECVFIMVTAESSQAIVLSAIEHEPDAYLTKPFNRVGLAQRVEKLFQRKTLLKPILQALDRNRPAEVLAACAELCKKDPRLAPLCLRYRADALRNLNRFEELEKFLKAILASRPQPWVYAALGALMHKRGQNAQAQGVYEQALKAFPIMPGLYDGMAEVLVAQGDTRRAQNLLEEAVRLSPLSVRRQSTLGKLALENEDFESASKAFRHAVNQGQSSRYKDAENNLGLVQALMSKNAGFGLDARTRVEINTTLSEVAKENPEDQGLQVRARMMKAASLQQAGDPETAGKLTEQAIQRLDKMNQFFSVDAALTVAAQLQAMGQEAAALGVLKSCVESYGDDPKVMEKVGKLTDDPSVLNAITEAVTLNRQGVRSYQGGQLGEALQMFRKALGMQPKNISIALNTAQALLRIGGENPQPAIMQECQDALTSVAGIPASDNRYDRYRKLHIRVFGA</sequence>
<dbReference type="InterPro" id="IPR052048">
    <property type="entry name" value="ST_Response_Regulator"/>
</dbReference>
<dbReference type="InterPro" id="IPR019734">
    <property type="entry name" value="TPR_rpt"/>
</dbReference>
<evidence type="ECO:0000313" key="4">
    <source>
        <dbReference type="EMBL" id="BAW21481.1"/>
    </source>
</evidence>
<evidence type="ECO:0000256" key="1">
    <source>
        <dbReference type="PROSITE-ProRule" id="PRU00169"/>
    </source>
</evidence>
<dbReference type="AlphaFoldDB" id="A0A1L7N7R0"/>
<dbReference type="EMBL" id="AP015029">
    <property type="protein sequence ID" value="BAW21481.1"/>
    <property type="molecule type" value="Genomic_DNA"/>
</dbReference>
<dbReference type="SMART" id="SM00448">
    <property type="entry name" value="REC"/>
    <property type="match status" value="1"/>
</dbReference>
<feature type="domain" description="Response regulatory" evidence="3">
    <location>
        <begin position="40"/>
        <end position="160"/>
    </location>
</feature>
<proteinExistence type="predicted"/>
<gene>
    <name evidence="4" type="ORF">KF715C_ch9080</name>
</gene>
<dbReference type="PANTHER" id="PTHR43228:SF1">
    <property type="entry name" value="TWO-COMPONENT RESPONSE REGULATOR ARR22"/>
    <property type="match status" value="1"/>
</dbReference>
<dbReference type="Gene3D" id="1.25.40.10">
    <property type="entry name" value="Tetratricopeptide repeat domain"/>
    <property type="match status" value="2"/>
</dbReference>
<dbReference type="InterPro" id="IPR001789">
    <property type="entry name" value="Sig_transdc_resp-reg_receiver"/>
</dbReference>
<dbReference type="SUPFAM" id="SSF52172">
    <property type="entry name" value="CheY-like"/>
    <property type="match status" value="1"/>
</dbReference>
<keyword evidence="2" id="KW-0802">TPR repeat</keyword>
<evidence type="ECO:0000313" key="5">
    <source>
        <dbReference type="Proteomes" id="UP000218731"/>
    </source>
</evidence>
<keyword evidence="1" id="KW-0597">Phosphoprotein</keyword>
<dbReference type="SMART" id="SM00028">
    <property type="entry name" value="TPR"/>
    <property type="match status" value="5"/>
</dbReference>
<dbReference type="SUPFAM" id="SSF48452">
    <property type="entry name" value="TPR-like"/>
    <property type="match status" value="1"/>
</dbReference>
<dbReference type="PANTHER" id="PTHR43228">
    <property type="entry name" value="TWO-COMPONENT RESPONSE REGULATOR"/>
    <property type="match status" value="1"/>
</dbReference>
<dbReference type="Pfam" id="PF14559">
    <property type="entry name" value="TPR_19"/>
    <property type="match status" value="1"/>
</dbReference>
<dbReference type="Pfam" id="PF00072">
    <property type="entry name" value="Response_reg"/>
    <property type="match status" value="1"/>
</dbReference>
<dbReference type="Proteomes" id="UP000218731">
    <property type="component" value="Chromosome 1"/>
</dbReference>
<evidence type="ECO:0000256" key="2">
    <source>
        <dbReference type="PROSITE-ProRule" id="PRU00339"/>
    </source>
</evidence>
<evidence type="ECO:0000259" key="3">
    <source>
        <dbReference type="PROSITE" id="PS50110"/>
    </source>
</evidence>
<organism evidence="4 5">
    <name type="scientific">Pseudomonas putida</name>
    <name type="common">Arthrobacter siderocapsulatus</name>
    <dbReference type="NCBI Taxonomy" id="303"/>
    <lineage>
        <taxon>Bacteria</taxon>
        <taxon>Pseudomonadati</taxon>
        <taxon>Pseudomonadota</taxon>
        <taxon>Gammaproteobacteria</taxon>
        <taxon>Pseudomonadales</taxon>
        <taxon>Pseudomonadaceae</taxon>
        <taxon>Pseudomonas</taxon>
    </lineage>
</organism>
<name>A0A1L7N7R0_PSEPU</name>
<protein>
    <submittedName>
        <fullName evidence="4">Response regulator/TPR domain-containing protein</fullName>
    </submittedName>
</protein>